<dbReference type="InterPro" id="IPR007123">
    <property type="entry name" value="Gelsolin-like_dom"/>
</dbReference>
<sequence length="647" mass="69723">RSVARASFEPLGRSLERSVARASFEPLGDSLERSVARASFEPLARSLERSVARASFEPLCSSLERSVARASFEPLGGVAAGSTGEHPQHVRQLMCSRRCFGRWRGNARSAAGASPLCGGGDPSGSAFGCCCCQYPPLPATGVRSVRGLNARCRPRVLKPTGGRMVMFMSSMPAVGYGALKPREGLGALGAGGHQAGSAPPVGSQDDKKPLTTVAPGETSEYKRIALEAAEHQVCVDLFLTTSGHIDLSSLAPLPRTTGGDIQHYHPFNFHLDAAQLYNDLHWTVVRPQGLEAVMRVRCSHGLSVSNYSGAFCKRTPTDLDLPVVDCNKAFLVTLKHDDKLTDGGEACVQCALLYTTTTGERRIRVHTLALTCTSILGNLFRSADLDVQLSTYVAQVAGSLFQGSSALATLRDQQLGKCVATLFAYRKFCATTSSTGQLILPEALKLLPLYTLALQKSIALRSDTPADERVAFLSQQLSKSAAHSVPALYPRMFALHLLGSEADSPAEAVTASSPMPQLIALSSDKLDADGRTGIFLLENGREMFIWVGRHAPASLVQALFNVETVEDVQSSSTVLVQNNTPISGKVNALVNEIRRQRCSLMRLRVVKRADPCETAFFSMLAEDRSAAGMSYVEFLCYVHRQIQNKFV</sequence>
<dbReference type="InterPro" id="IPR006900">
    <property type="entry name" value="Sec23/24_helical_dom"/>
</dbReference>
<dbReference type="GO" id="GO:0090110">
    <property type="term" value="P:COPII-coated vesicle cargo loading"/>
    <property type="evidence" value="ECO:0007669"/>
    <property type="project" value="TreeGrafter"/>
</dbReference>
<feature type="domain" description="Gelsolin-like" evidence="2">
    <location>
        <begin position="513"/>
        <end position="585"/>
    </location>
</feature>
<dbReference type="Pfam" id="PF00626">
    <property type="entry name" value="Gelsolin"/>
    <property type="match status" value="1"/>
</dbReference>
<accession>A0AAE0CHX4</accession>
<feature type="domain" description="Sec23/Sec24 trunk" evidence="3">
    <location>
        <begin position="157"/>
        <end position="283"/>
    </location>
</feature>
<proteinExistence type="predicted"/>
<dbReference type="SUPFAM" id="SSF82754">
    <property type="entry name" value="C-terminal, gelsolin-like domain of Sec23/24"/>
    <property type="match status" value="1"/>
</dbReference>
<comment type="caution">
    <text evidence="6">The sequence shown here is derived from an EMBL/GenBank/DDBJ whole genome shotgun (WGS) entry which is preliminary data.</text>
</comment>
<feature type="region of interest" description="Disordered" evidence="1">
    <location>
        <begin position="187"/>
        <end position="209"/>
    </location>
</feature>
<feature type="non-terminal residue" evidence="6">
    <location>
        <position position="1"/>
    </location>
</feature>
<dbReference type="Gene3D" id="1.20.120.730">
    <property type="entry name" value="Sec23/Sec24 helical domain"/>
    <property type="match status" value="1"/>
</dbReference>
<dbReference type="Gene3D" id="2.60.40.1670">
    <property type="entry name" value="beta-sandwich domain of Sec23/24"/>
    <property type="match status" value="1"/>
</dbReference>
<evidence type="ECO:0000256" key="1">
    <source>
        <dbReference type="SAM" id="MobiDB-lite"/>
    </source>
</evidence>
<dbReference type="Gene3D" id="3.40.20.10">
    <property type="entry name" value="Severin"/>
    <property type="match status" value="1"/>
</dbReference>
<feature type="domain" description="Sec23/Sec24 beta-sandwich" evidence="5">
    <location>
        <begin position="289"/>
        <end position="373"/>
    </location>
</feature>
<dbReference type="EMBL" id="LGRX02023964">
    <property type="protein sequence ID" value="KAK3254205.1"/>
    <property type="molecule type" value="Genomic_DNA"/>
</dbReference>
<evidence type="ECO:0000259" key="2">
    <source>
        <dbReference type="Pfam" id="PF00626"/>
    </source>
</evidence>
<dbReference type="InterPro" id="IPR050550">
    <property type="entry name" value="SEC23_SEC24_subfamily"/>
</dbReference>
<protein>
    <submittedName>
        <fullName evidence="6">Uncharacterized protein</fullName>
    </submittedName>
</protein>
<dbReference type="InterPro" id="IPR012990">
    <property type="entry name" value="Beta-sandwich_Sec23_24"/>
</dbReference>
<gene>
    <name evidence="6" type="ORF">CYMTET_36578</name>
</gene>
<evidence type="ECO:0000259" key="5">
    <source>
        <dbReference type="Pfam" id="PF08033"/>
    </source>
</evidence>
<dbReference type="GO" id="GO:0008270">
    <property type="term" value="F:zinc ion binding"/>
    <property type="evidence" value="ECO:0007669"/>
    <property type="project" value="TreeGrafter"/>
</dbReference>
<dbReference type="AlphaFoldDB" id="A0AAE0CHX4"/>
<dbReference type="Proteomes" id="UP001190700">
    <property type="component" value="Unassembled WGS sequence"/>
</dbReference>
<dbReference type="SUPFAM" id="SSF81811">
    <property type="entry name" value="Helical domain of Sec23/24"/>
    <property type="match status" value="1"/>
</dbReference>
<dbReference type="SUPFAM" id="SSF81995">
    <property type="entry name" value="beta-sandwich domain of Sec23/24"/>
    <property type="match status" value="1"/>
</dbReference>
<dbReference type="GO" id="GO:0006886">
    <property type="term" value="P:intracellular protein transport"/>
    <property type="evidence" value="ECO:0007669"/>
    <property type="project" value="InterPro"/>
</dbReference>
<keyword evidence="7" id="KW-1185">Reference proteome</keyword>
<dbReference type="Pfam" id="PF04815">
    <property type="entry name" value="Sec23_helical"/>
    <property type="match status" value="1"/>
</dbReference>
<organism evidence="6 7">
    <name type="scientific">Cymbomonas tetramitiformis</name>
    <dbReference type="NCBI Taxonomy" id="36881"/>
    <lineage>
        <taxon>Eukaryota</taxon>
        <taxon>Viridiplantae</taxon>
        <taxon>Chlorophyta</taxon>
        <taxon>Pyramimonadophyceae</taxon>
        <taxon>Pyramimonadales</taxon>
        <taxon>Pyramimonadaceae</taxon>
        <taxon>Cymbomonas</taxon>
    </lineage>
</organism>
<dbReference type="Pfam" id="PF08033">
    <property type="entry name" value="Sec23_BS"/>
    <property type="match status" value="1"/>
</dbReference>
<feature type="domain" description="Sec23/Sec24 helical" evidence="4">
    <location>
        <begin position="385"/>
        <end position="484"/>
    </location>
</feature>
<dbReference type="GO" id="GO:0030127">
    <property type="term" value="C:COPII vesicle coat"/>
    <property type="evidence" value="ECO:0007669"/>
    <property type="project" value="InterPro"/>
</dbReference>
<evidence type="ECO:0000259" key="3">
    <source>
        <dbReference type="Pfam" id="PF04811"/>
    </source>
</evidence>
<dbReference type="SUPFAM" id="SSF53300">
    <property type="entry name" value="vWA-like"/>
    <property type="match status" value="1"/>
</dbReference>
<dbReference type="InterPro" id="IPR036175">
    <property type="entry name" value="Sec23/24_helical_dom_sf"/>
</dbReference>
<name>A0AAE0CHX4_9CHLO</name>
<dbReference type="InterPro" id="IPR036465">
    <property type="entry name" value="vWFA_dom_sf"/>
</dbReference>
<dbReference type="PANTHER" id="PTHR13803">
    <property type="entry name" value="SEC24-RELATED PROTEIN"/>
    <property type="match status" value="1"/>
</dbReference>
<evidence type="ECO:0000313" key="6">
    <source>
        <dbReference type="EMBL" id="KAK3254205.1"/>
    </source>
</evidence>
<dbReference type="Pfam" id="PF04811">
    <property type="entry name" value="Sec23_trunk"/>
    <property type="match status" value="1"/>
</dbReference>
<dbReference type="PANTHER" id="PTHR13803:SF4">
    <property type="entry name" value="SECRETORY 24CD, ISOFORM C"/>
    <property type="match status" value="1"/>
</dbReference>
<dbReference type="InterPro" id="IPR036180">
    <property type="entry name" value="Gelsolin-like_dom_sf"/>
</dbReference>
<dbReference type="InterPro" id="IPR029006">
    <property type="entry name" value="ADF-H/Gelsolin-like_dom_sf"/>
</dbReference>
<reference evidence="6 7" key="1">
    <citation type="journal article" date="2015" name="Genome Biol. Evol.">
        <title>Comparative Genomics of a Bacterivorous Green Alga Reveals Evolutionary Causalities and Consequences of Phago-Mixotrophic Mode of Nutrition.</title>
        <authorList>
            <person name="Burns J.A."/>
            <person name="Paasch A."/>
            <person name="Narechania A."/>
            <person name="Kim E."/>
        </authorList>
    </citation>
    <scope>NUCLEOTIDE SEQUENCE [LARGE SCALE GENOMIC DNA]</scope>
    <source>
        <strain evidence="6 7">PLY_AMNH</strain>
    </source>
</reference>
<evidence type="ECO:0000259" key="4">
    <source>
        <dbReference type="Pfam" id="PF04815"/>
    </source>
</evidence>
<evidence type="ECO:0000313" key="7">
    <source>
        <dbReference type="Proteomes" id="UP001190700"/>
    </source>
</evidence>
<dbReference type="InterPro" id="IPR006896">
    <property type="entry name" value="Sec23/24_trunk_dom"/>
</dbReference>
<dbReference type="GO" id="GO:0070971">
    <property type="term" value="C:endoplasmic reticulum exit site"/>
    <property type="evidence" value="ECO:0007669"/>
    <property type="project" value="TreeGrafter"/>
</dbReference>
<dbReference type="GO" id="GO:0000149">
    <property type="term" value="F:SNARE binding"/>
    <property type="evidence" value="ECO:0007669"/>
    <property type="project" value="TreeGrafter"/>
</dbReference>